<dbReference type="Proteomes" id="UP000823775">
    <property type="component" value="Unassembled WGS sequence"/>
</dbReference>
<evidence type="ECO:0000313" key="2">
    <source>
        <dbReference type="EMBL" id="MCD7459565.1"/>
    </source>
</evidence>
<dbReference type="EMBL" id="JACEIK010000595">
    <property type="protein sequence ID" value="MCD7459565.1"/>
    <property type="molecule type" value="Genomic_DNA"/>
</dbReference>
<gene>
    <name evidence="2" type="ORF">HAX54_041301</name>
</gene>
<accession>A0ABS8SLC3</accession>
<proteinExistence type="predicted"/>
<feature type="non-terminal residue" evidence="2">
    <location>
        <position position="57"/>
    </location>
</feature>
<keyword evidence="3" id="KW-1185">Reference proteome</keyword>
<protein>
    <submittedName>
        <fullName evidence="2">Uncharacterized protein</fullName>
    </submittedName>
</protein>
<evidence type="ECO:0000313" key="3">
    <source>
        <dbReference type="Proteomes" id="UP000823775"/>
    </source>
</evidence>
<feature type="region of interest" description="Disordered" evidence="1">
    <location>
        <begin position="1"/>
        <end position="33"/>
    </location>
</feature>
<reference evidence="2 3" key="1">
    <citation type="journal article" date="2021" name="BMC Genomics">
        <title>Datura genome reveals duplications of psychoactive alkaloid biosynthetic genes and high mutation rate following tissue culture.</title>
        <authorList>
            <person name="Rajewski A."/>
            <person name="Carter-House D."/>
            <person name="Stajich J."/>
            <person name="Litt A."/>
        </authorList>
    </citation>
    <scope>NUCLEOTIDE SEQUENCE [LARGE SCALE GENOMIC DNA]</scope>
    <source>
        <strain evidence="2">AR-01</strain>
    </source>
</reference>
<comment type="caution">
    <text evidence="2">The sequence shown here is derived from an EMBL/GenBank/DDBJ whole genome shotgun (WGS) entry which is preliminary data.</text>
</comment>
<name>A0ABS8SLC3_DATST</name>
<sequence length="57" mass="6702">MIDKSRVCDAGSIDNNIDYSPDNQTQNTKKRKEMQPRYEVWDYFDKVVENGIGEEKC</sequence>
<feature type="compositionally biased region" description="Polar residues" evidence="1">
    <location>
        <begin position="13"/>
        <end position="27"/>
    </location>
</feature>
<organism evidence="2 3">
    <name type="scientific">Datura stramonium</name>
    <name type="common">Jimsonweed</name>
    <name type="synonym">Common thornapple</name>
    <dbReference type="NCBI Taxonomy" id="4076"/>
    <lineage>
        <taxon>Eukaryota</taxon>
        <taxon>Viridiplantae</taxon>
        <taxon>Streptophyta</taxon>
        <taxon>Embryophyta</taxon>
        <taxon>Tracheophyta</taxon>
        <taxon>Spermatophyta</taxon>
        <taxon>Magnoliopsida</taxon>
        <taxon>eudicotyledons</taxon>
        <taxon>Gunneridae</taxon>
        <taxon>Pentapetalae</taxon>
        <taxon>asterids</taxon>
        <taxon>lamiids</taxon>
        <taxon>Solanales</taxon>
        <taxon>Solanaceae</taxon>
        <taxon>Solanoideae</taxon>
        <taxon>Datureae</taxon>
        <taxon>Datura</taxon>
    </lineage>
</organism>
<evidence type="ECO:0000256" key="1">
    <source>
        <dbReference type="SAM" id="MobiDB-lite"/>
    </source>
</evidence>